<organism evidence="3 4">
    <name type="scientific">Marinobacter nauticus</name>
    <name type="common">Marinobacter hydrocarbonoclasticus</name>
    <name type="synonym">Marinobacter aquaeolei</name>
    <dbReference type="NCBI Taxonomy" id="2743"/>
    <lineage>
        <taxon>Bacteria</taxon>
        <taxon>Pseudomonadati</taxon>
        <taxon>Pseudomonadota</taxon>
        <taxon>Gammaproteobacteria</taxon>
        <taxon>Pseudomonadales</taxon>
        <taxon>Marinobacteraceae</taxon>
        <taxon>Marinobacter</taxon>
    </lineage>
</organism>
<dbReference type="RefSeq" id="WP_114435435.1">
    <property type="nucleotide sequence ID" value="NZ_QPJI01000020.1"/>
</dbReference>
<accession>A0A368XA96</accession>
<feature type="signal peptide" evidence="1">
    <location>
        <begin position="1"/>
        <end position="21"/>
    </location>
</feature>
<gene>
    <name evidence="3" type="ORF">DET61_12076</name>
</gene>
<feature type="domain" description="Lcl C-terminal" evidence="2">
    <location>
        <begin position="44"/>
        <end position="175"/>
    </location>
</feature>
<evidence type="ECO:0000259" key="2">
    <source>
        <dbReference type="Pfam" id="PF07603"/>
    </source>
</evidence>
<dbReference type="Pfam" id="PF07603">
    <property type="entry name" value="Lcl_C"/>
    <property type="match status" value="1"/>
</dbReference>
<dbReference type="Proteomes" id="UP000253647">
    <property type="component" value="Unassembled WGS sequence"/>
</dbReference>
<name>A0A368XA96_MARNT</name>
<reference evidence="3 4" key="1">
    <citation type="submission" date="2018-07" db="EMBL/GenBank/DDBJ databases">
        <title>Freshwater and sediment microbial communities from various areas in North America, analyzing microbe dynamics in response to fracking.</title>
        <authorList>
            <person name="Lamendella R."/>
        </authorList>
    </citation>
    <scope>NUCLEOTIDE SEQUENCE [LARGE SCALE GENOMIC DNA]</scope>
    <source>
        <strain evidence="3 4">105B</strain>
    </source>
</reference>
<proteinExistence type="predicted"/>
<evidence type="ECO:0000313" key="3">
    <source>
        <dbReference type="EMBL" id="RCW62954.1"/>
    </source>
</evidence>
<comment type="caution">
    <text evidence="3">The sequence shown here is derived from an EMBL/GenBank/DDBJ whole genome shotgun (WGS) entry which is preliminary data.</text>
</comment>
<protein>
    <submittedName>
        <fullName evidence="3">Uncharacterized protein DUF1566</fullName>
    </submittedName>
</protein>
<dbReference type="InterPro" id="IPR011460">
    <property type="entry name" value="Lcl_C"/>
</dbReference>
<evidence type="ECO:0000256" key="1">
    <source>
        <dbReference type="SAM" id="SignalP"/>
    </source>
</evidence>
<dbReference type="PANTHER" id="PTHR35812">
    <property type="entry name" value="LIPOPROTEIN"/>
    <property type="match status" value="1"/>
</dbReference>
<feature type="chain" id="PRO_5016604039" evidence="1">
    <location>
        <begin position="22"/>
        <end position="177"/>
    </location>
</feature>
<keyword evidence="1" id="KW-0732">Signal</keyword>
<dbReference type="EMBL" id="QPJI01000020">
    <property type="protein sequence ID" value="RCW62954.1"/>
    <property type="molecule type" value="Genomic_DNA"/>
</dbReference>
<evidence type="ECO:0000313" key="4">
    <source>
        <dbReference type="Proteomes" id="UP000253647"/>
    </source>
</evidence>
<sequence>MMKPNMIAFSLAMLISVPAMAQFCATDTIRPTINPEQMIDNGDGTVTDAKTGLMWMQCSLGQTWTANGCSGSPMSYTWENALQAAALFNGNGGFADKVDWRLPNIKELGSLVERQCVRPAINLTSFPDTPSATYFSSTVKTTGSGSVEGGRYIDFTTGSDLSPEVDSLRFVRLVREN</sequence>
<dbReference type="AlphaFoldDB" id="A0A368XA96"/>
<dbReference type="PANTHER" id="PTHR35812:SF1">
    <property type="entry name" value="LIPOPROTEIN"/>
    <property type="match status" value="1"/>
</dbReference>